<keyword evidence="3" id="KW-0804">Transcription</keyword>
<dbReference type="Gene3D" id="1.10.10.10">
    <property type="entry name" value="Winged helix-like DNA-binding domain superfamily/Winged helix DNA-binding domain"/>
    <property type="match status" value="1"/>
</dbReference>
<evidence type="ECO:0000313" key="6">
    <source>
        <dbReference type="EMBL" id="NGY04094.1"/>
    </source>
</evidence>
<dbReference type="SUPFAM" id="SSF46894">
    <property type="entry name" value="C-terminal effector domain of the bipartite response regulators"/>
    <property type="match status" value="1"/>
</dbReference>
<dbReference type="InterPro" id="IPR000792">
    <property type="entry name" value="Tscrpt_reg_LuxR_C"/>
</dbReference>
<feature type="region of interest" description="Disordered" evidence="4">
    <location>
        <begin position="1"/>
        <end position="29"/>
    </location>
</feature>
<feature type="compositionally biased region" description="Basic and acidic residues" evidence="4">
    <location>
        <begin position="1"/>
        <end position="13"/>
    </location>
</feature>
<dbReference type="PANTHER" id="PTHR44688">
    <property type="entry name" value="DNA-BINDING TRANSCRIPTIONAL ACTIVATOR DEVR_DOSR"/>
    <property type="match status" value="1"/>
</dbReference>
<dbReference type="Pfam" id="PF00196">
    <property type="entry name" value="GerE"/>
    <property type="match status" value="1"/>
</dbReference>
<feature type="domain" description="HTH luxR-type" evidence="5">
    <location>
        <begin position="33"/>
        <end position="98"/>
    </location>
</feature>
<evidence type="ECO:0000256" key="3">
    <source>
        <dbReference type="ARBA" id="ARBA00023163"/>
    </source>
</evidence>
<evidence type="ECO:0000313" key="7">
    <source>
        <dbReference type="Proteomes" id="UP000472676"/>
    </source>
</evidence>
<proteinExistence type="predicted"/>
<dbReference type="GO" id="GO:0003677">
    <property type="term" value="F:DNA binding"/>
    <property type="evidence" value="ECO:0007669"/>
    <property type="project" value="UniProtKB-KW"/>
</dbReference>
<protein>
    <submittedName>
        <fullName evidence="6">Helix-turn-helix transcriptional regulator</fullName>
    </submittedName>
</protein>
<keyword evidence="7" id="KW-1185">Reference proteome</keyword>
<dbReference type="PROSITE" id="PS50043">
    <property type="entry name" value="HTH_LUXR_2"/>
    <property type="match status" value="1"/>
</dbReference>
<dbReference type="InterPro" id="IPR036388">
    <property type="entry name" value="WH-like_DNA-bd_sf"/>
</dbReference>
<dbReference type="SMART" id="SM00421">
    <property type="entry name" value="HTH_LUXR"/>
    <property type="match status" value="1"/>
</dbReference>
<dbReference type="Proteomes" id="UP000472676">
    <property type="component" value="Unassembled WGS sequence"/>
</dbReference>
<keyword evidence="2" id="KW-0238">DNA-binding</keyword>
<dbReference type="PRINTS" id="PR00038">
    <property type="entry name" value="HTHLUXR"/>
</dbReference>
<dbReference type="InterPro" id="IPR016032">
    <property type="entry name" value="Sig_transdc_resp-reg_C-effctor"/>
</dbReference>
<evidence type="ECO:0000259" key="5">
    <source>
        <dbReference type="PROSITE" id="PS50043"/>
    </source>
</evidence>
<sequence>MKAFRDGAGRGDAEAVDPPSASGLEGYDRSEDPAAALRLLSRRELETFDLVVNGRTTKEISTVLGISRHTADHYRRRVYEKLGVQGVVGIVRYAARAGWFRCGLEAPSRRDATHRAV</sequence>
<dbReference type="EMBL" id="JAAMOW010000002">
    <property type="protein sequence ID" value="NGY04094.1"/>
    <property type="molecule type" value="Genomic_DNA"/>
</dbReference>
<evidence type="ECO:0000256" key="2">
    <source>
        <dbReference type="ARBA" id="ARBA00023125"/>
    </source>
</evidence>
<gene>
    <name evidence="6" type="ORF">G7Y85_04900</name>
</gene>
<name>A0A6M2BP01_9GAMM</name>
<evidence type="ECO:0000256" key="4">
    <source>
        <dbReference type="SAM" id="MobiDB-lite"/>
    </source>
</evidence>
<organism evidence="6 7">
    <name type="scientific">Solimonas terrae</name>
    <dbReference type="NCBI Taxonomy" id="1396819"/>
    <lineage>
        <taxon>Bacteria</taxon>
        <taxon>Pseudomonadati</taxon>
        <taxon>Pseudomonadota</taxon>
        <taxon>Gammaproteobacteria</taxon>
        <taxon>Nevskiales</taxon>
        <taxon>Nevskiaceae</taxon>
        <taxon>Solimonas</taxon>
    </lineage>
</organism>
<keyword evidence="1" id="KW-0805">Transcription regulation</keyword>
<dbReference type="CDD" id="cd06170">
    <property type="entry name" value="LuxR_C_like"/>
    <property type="match status" value="1"/>
</dbReference>
<dbReference type="GO" id="GO:0006355">
    <property type="term" value="P:regulation of DNA-templated transcription"/>
    <property type="evidence" value="ECO:0007669"/>
    <property type="project" value="InterPro"/>
</dbReference>
<accession>A0A6M2BP01</accession>
<dbReference type="RefSeq" id="WP_166252668.1">
    <property type="nucleotide sequence ID" value="NZ_JAAMOW010000002.1"/>
</dbReference>
<comment type="caution">
    <text evidence="6">The sequence shown here is derived from an EMBL/GenBank/DDBJ whole genome shotgun (WGS) entry which is preliminary data.</text>
</comment>
<evidence type="ECO:0000256" key="1">
    <source>
        <dbReference type="ARBA" id="ARBA00023015"/>
    </source>
</evidence>
<reference evidence="6 7" key="1">
    <citation type="journal article" date="2014" name="Int. J. Syst. Evol. Microbiol.">
        <title>Solimonas terrae sp. nov., isolated from soil.</title>
        <authorList>
            <person name="Kim S.J."/>
            <person name="Moon J.Y."/>
            <person name="Weon H.Y."/>
            <person name="Ahn J.H."/>
            <person name="Chen W.M."/>
            <person name="Kwon S.W."/>
        </authorList>
    </citation>
    <scope>NUCLEOTIDE SEQUENCE [LARGE SCALE GENOMIC DNA]</scope>
    <source>
        <strain evidence="6 7">KIS83-12</strain>
    </source>
</reference>
<dbReference type="PANTHER" id="PTHR44688:SF16">
    <property type="entry name" value="DNA-BINDING TRANSCRIPTIONAL ACTIVATOR DEVR_DOSR"/>
    <property type="match status" value="1"/>
</dbReference>
<dbReference type="AlphaFoldDB" id="A0A6M2BP01"/>